<evidence type="ECO:0000259" key="7">
    <source>
        <dbReference type="Pfam" id="PF00155"/>
    </source>
</evidence>
<evidence type="ECO:0000256" key="3">
    <source>
        <dbReference type="ARBA" id="ARBA00022576"/>
    </source>
</evidence>
<feature type="domain" description="Aminotransferase class I/classII large" evidence="7">
    <location>
        <begin position="80"/>
        <end position="432"/>
    </location>
</feature>
<keyword evidence="3 8" id="KW-0032">Aminotransferase</keyword>
<dbReference type="Proteomes" id="UP000197068">
    <property type="component" value="Unassembled WGS sequence"/>
</dbReference>
<evidence type="ECO:0000256" key="4">
    <source>
        <dbReference type="ARBA" id="ARBA00022679"/>
    </source>
</evidence>
<dbReference type="InterPro" id="IPR015421">
    <property type="entry name" value="PyrdxlP-dep_Trfase_major"/>
</dbReference>
<dbReference type="InterPro" id="IPR015424">
    <property type="entry name" value="PyrdxlP-dep_Trfase"/>
</dbReference>
<dbReference type="GO" id="GO:0004021">
    <property type="term" value="F:L-alanine:2-oxoglutarate aminotransferase activity"/>
    <property type="evidence" value="ECO:0007669"/>
    <property type="project" value="UniProtKB-EC"/>
</dbReference>
<reference evidence="8 9" key="1">
    <citation type="submission" date="2017-06" db="EMBL/GenBank/DDBJ databases">
        <title>Whole Genome Sequences of Colwellia marinimaniae MTCD1.</title>
        <authorList>
            <person name="Kusumoto H."/>
            <person name="Inoue M."/>
            <person name="Tanikawa K."/>
            <person name="Maeji H."/>
            <person name="Cameron J.H."/>
            <person name="Bartlett D.H."/>
        </authorList>
    </citation>
    <scope>NUCLEOTIDE SEQUENCE [LARGE SCALE GENOMIC DNA]</scope>
    <source>
        <strain evidence="8 9">MTCD1</strain>
    </source>
</reference>
<dbReference type="InterPro" id="IPR051926">
    <property type="entry name" value="Ala_Aminotransferase"/>
</dbReference>
<comment type="caution">
    <text evidence="8">The sequence shown here is derived from an EMBL/GenBank/DDBJ whole genome shotgun (WGS) entry which is preliminary data.</text>
</comment>
<name>A0ABQ0N029_9GAMM</name>
<evidence type="ECO:0000313" key="8">
    <source>
        <dbReference type="EMBL" id="GAW97914.1"/>
    </source>
</evidence>
<evidence type="ECO:0000256" key="5">
    <source>
        <dbReference type="ARBA" id="ARBA00022898"/>
    </source>
</evidence>
<gene>
    <name evidence="8" type="ORF">MTCD1_03569</name>
</gene>
<keyword evidence="9" id="KW-1185">Reference proteome</keyword>
<dbReference type="InterPro" id="IPR004839">
    <property type="entry name" value="Aminotransferase_I/II_large"/>
</dbReference>
<dbReference type="Pfam" id="PF00155">
    <property type="entry name" value="Aminotran_1_2"/>
    <property type="match status" value="1"/>
</dbReference>
<dbReference type="Gene3D" id="3.40.640.10">
    <property type="entry name" value="Type I PLP-dependent aspartate aminotransferase-like (Major domain)"/>
    <property type="match status" value="1"/>
</dbReference>
<protein>
    <recommendedName>
        <fullName evidence="6">alanine transaminase</fullName>
        <ecNumber evidence="6">2.6.1.2</ecNumber>
    </recommendedName>
</protein>
<dbReference type="PANTHER" id="PTHR43488:SF2">
    <property type="entry name" value="GLUTAMATE-PYRUVATE AMINOTRANSFERASE ALAA"/>
    <property type="match status" value="1"/>
</dbReference>
<sequence>MAICHLEINADNLALKKAKLRLSKQRIIGNNDMFSFLSIYLRSTLLMKAITKSSKLNNVRYQIRGQIAAAAKHLEDEGHKILKLNIGNPAPFGFEAPDDILKDVIHNLPNSQGYAESQGIYSARVAVMQYFQQQGIKDVSVDDIYLGNGVSELIVMAMQALLNNDDEVLIPAPDYPLWTAAVSLSGGTPVHYHCDDENFWYPNLKDMAAKITKKTKAIVLINPNNPTGAVYPEEVLQGIIALARQHDLIIFSDEIYDKILYDQAKHIPTASLAQDVLIITMGGLSKNYRVAGFRAGWLVISGPKIHAEDYIEGLSMLSSMRLCANVPCQHAIQTALGGYQSINELIEGDGRLLKQRNIAAKMINNIDGLSCHPAMGALYLFVKVNQEKFNIENDEQMILDLLKQEKILLVHGSAFNIKEQNYFRIVFLPHVDELIPAIDKIKNFFSTYKQVTA</sequence>
<evidence type="ECO:0000256" key="6">
    <source>
        <dbReference type="ARBA" id="ARBA00026106"/>
    </source>
</evidence>
<evidence type="ECO:0000256" key="2">
    <source>
        <dbReference type="ARBA" id="ARBA00007441"/>
    </source>
</evidence>
<dbReference type="SUPFAM" id="SSF53383">
    <property type="entry name" value="PLP-dependent transferases"/>
    <property type="match status" value="1"/>
</dbReference>
<dbReference type="PANTHER" id="PTHR43488">
    <property type="entry name" value="GLUTAMATE-PYRUVATE AMINOTRANSFERASE ALAA"/>
    <property type="match status" value="1"/>
</dbReference>
<dbReference type="CDD" id="cd00609">
    <property type="entry name" value="AAT_like"/>
    <property type="match status" value="1"/>
</dbReference>
<keyword evidence="5" id="KW-0663">Pyridoxal phosphate</keyword>
<dbReference type="Gene3D" id="3.90.1150.10">
    <property type="entry name" value="Aspartate Aminotransferase, domain 1"/>
    <property type="match status" value="1"/>
</dbReference>
<evidence type="ECO:0000313" key="9">
    <source>
        <dbReference type="Proteomes" id="UP000197068"/>
    </source>
</evidence>
<dbReference type="InterPro" id="IPR015422">
    <property type="entry name" value="PyrdxlP-dep_Trfase_small"/>
</dbReference>
<dbReference type="EC" id="2.6.1.2" evidence="6"/>
<organism evidence="8 9">
    <name type="scientific">Colwellia marinimaniae</name>
    <dbReference type="NCBI Taxonomy" id="1513592"/>
    <lineage>
        <taxon>Bacteria</taxon>
        <taxon>Pseudomonadati</taxon>
        <taxon>Pseudomonadota</taxon>
        <taxon>Gammaproteobacteria</taxon>
        <taxon>Alteromonadales</taxon>
        <taxon>Colwelliaceae</taxon>
        <taxon>Colwellia</taxon>
    </lineage>
</organism>
<comment type="cofactor">
    <cofactor evidence="1">
        <name>pyridoxal 5'-phosphate</name>
        <dbReference type="ChEBI" id="CHEBI:597326"/>
    </cofactor>
</comment>
<comment type="similarity">
    <text evidence="2">Belongs to the class-I pyridoxal-phosphate-dependent aminotransferase family.</text>
</comment>
<keyword evidence="4 8" id="KW-0808">Transferase</keyword>
<dbReference type="EMBL" id="BDQM01000057">
    <property type="protein sequence ID" value="GAW97914.1"/>
    <property type="molecule type" value="Genomic_DNA"/>
</dbReference>
<proteinExistence type="inferred from homology"/>
<accession>A0ABQ0N029</accession>
<evidence type="ECO:0000256" key="1">
    <source>
        <dbReference type="ARBA" id="ARBA00001933"/>
    </source>
</evidence>